<reference evidence="1 2" key="1">
    <citation type="submission" date="2019-06" db="EMBL/GenBank/DDBJ databases">
        <title>Genome Sequence of the Brown Rot Fungal Pathogen Monilinia laxa.</title>
        <authorList>
            <person name="De Miccolis Angelini R.M."/>
            <person name="Landi L."/>
            <person name="Abate D."/>
            <person name="Pollastro S."/>
            <person name="Romanazzi G."/>
            <person name="Faretra F."/>
        </authorList>
    </citation>
    <scope>NUCLEOTIDE SEQUENCE [LARGE SCALE GENOMIC DNA]</scope>
    <source>
        <strain evidence="1 2">Mlax316</strain>
    </source>
</reference>
<comment type="caution">
    <text evidence="1">The sequence shown here is derived from an EMBL/GenBank/DDBJ whole genome shotgun (WGS) entry which is preliminary data.</text>
</comment>
<gene>
    <name evidence="1" type="ORF">EYC80_005889</name>
</gene>
<sequence length="103" mass="11698">MYNSFQLTVVIHIKLPLIIKSFCNISGPYEPFPLFSPEIVARPNSNPDQSKLKVNTCLYNHAILQSYVQTKSSLFKHIRMTVAALATYKGVYHPKARLNATCR</sequence>
<dbReference type="EMBL" id="VIGI01000003">
    <property type="protein sequence ID" value="KAB8302487.1"/>
    <property type="molecule type" value="Genomic_DNA"/>
</dbReference>
<evidence type="ECO:0000313" key="1">
    <source>
        <dbReference type="EMBL" id="KAB8302487.1"/>
    </source>
</evidence>
<organism evidence="1 2">
    <name type="scientific">Monilinia laxa</name>
    <name type="common">Brown rot fungus</name>
    <name type="synonym">Sclerotinia laxa</name>
    <dbReference type="NCBI Taxonomy" id="61186"/>
    <lineage>
        <taxon>Eukaryota</taxon>
        <taxon>Fungi</taxon>
        <taxon>Dikarya</taxon>
        <taxon>Ascomycota</taxon>
        <taxon>Pezizomycotina</taxon>
        <taxon>Leotiomycetes</taxon>
        <taxon>Helotiales</taxon>
        <taxon>Sclerotiniaceae</taxon>
        <taxon>Monilinia</taxon>
    </lineage>
</organism>
<dbReference type="Proteomes" id="UP000326757">
    <property type="component" value="Unassembled WGS sequence"/>
</dbReference>
<evidence type="ECO:0000313" key="2">
    <source>
        <dbReference type="Proteomes" id="UP000326757"/>
    </source>
</evidence>
<keyword evidence="2" id="KW-1185">Reference proteome</keyword>
<name>A0A5N6KFM3_MONLA</name>
<proteinExistence type="predicted"/>
<dbReference type="AlphaFoldDB" id="A0A5N6KFM3"/>
<protein>
    <submittedName>
        <fullName evidence="1">Uncharacterized protein</fullName>
    </submittedName>
</protein>
<accession>A0A5N6KFM3</accession>